<dbReference type="SUPFAM" id="SSF46785">
    <property type="entry name" value="Winged helix' DNA-binding domain"/>
    <property type="match status" value="1"/>
</dbReference>
<name>A0A1W7AAV6_9STAP</name>
<dbReference type="Proteomes" id="UP000194154">
    <property type="component" value="Chromosome"/>
</dbReference>
<evidence type="ECO:0000256" key="3">
    <source>
        <dbReference type="ARBA" id="ARBA00023163"/>
    </source>
</evidence>
<dbReference type="InterPro" id="IPR036390">
    <property type="entry name" value="WH_DNA-bd_sf"/>
</dbReference>
<evidence type="ECO:0000313" key="5">
    <source>
        <dbReference type="EMBL" id="ARQ06752.1"/>
    </source>
</evidence>
<evidence type="ECO:0000256" key="2">
    <source>
        <dbReference type="ARBA" id="ARBA00023125"/>
    </source>
</evidence>
<keyword evidence="1" id="KW-0805">Transcription regulation</keyword>
<dbReference type="InterPro" id="IPR028978">
    <property type="entry name" value="Chorismate_lyase_/UTRA_dom_sf"/>
</dbReference>
<dbReference type="PANTHER" id="PTHR44846">
    <property type="entry name" value="MANNOSYL-D-GLYCERATE TRANSPORT/METABOLISM SYSTEM REPRESSOR MNGR-RELATED"/>
    <property type="match status" value="1"/>
</dbReference>
<proteinExistence type="predicted"/>
<dbReference type="AlphaFoldDB" id="A0A1W7AAV6"/>
<dbReference type="STRING" id="1855823.MCCS_11050"/>
<keyword evidence="3" id="KW-0804">Transcription</keyword>
<dbReference type="OrthoDB" id="149756at2"/>
<feature type="domain" description="HTH gntR-type" evidence="4">
    <location>
        <begin position="4"/>
        <end position="72"/>
    </location>
</feature>
<keyword evidence="6" id="KW-1185">Reference proteome</keyword>
<dbReference type="SMART" id="SM00866">
    <property type="entry name" value="UTRA"/>
    <property type="match status" value="1"/>
</dbReference>
<dbReference type="InterPro" id="IPR036388">
    <property type="entry name" value="WH-like_DNA-bd_sf"/>
</dbReference>
<dbReference type="PANTHER" id="PTHR44846:SF17">
    <property type="entry name" value="GNTR-FAMILY TRANSCRIPTIONAL REGULATOR"/>
    <property type="match status" value="1"/>
</dbReference>
<accession>A0A1W7AAV6</accession>
<evidence type="ECO:0000259" key="4">
    <source>
        <dbReference type="PROSITE" id="PS50949"/>
    </source>
</evidence>
<dbReference type="KEGG" id="mcak:MCCS_11050"/>
<dbReference type="GeneID" id="35295237"/>
<dbReference type="InterPro" id="IPR011663">
    <property type="entry name" value="UTRA"/>
</dbReference>
<reference evidence="5 6" key="1">
    <citation type="journal article" date="2017" name="Int. J. Syst. Evol. Microbiol.">
        <title>Macrococcus canis sp. nov., a skin bacterium associated with infections in dogs.</title>
        <authorList>
            <person name="Gobeli Brawand S."/>
            <person name="Cotting K."/>
            <person name="Gomez-Sanz E."/>
            <person name="Collaud A."/>
            <person name="Thomann A."/>
            <person name="Brodard I."/>
            <person name="Rodriguez-Campos S."/>
            <person name="Strauss C."/>
            <person name="Perreten V."/>
        </authorList>
    </citation>
    <scope>NUCLEOTIDE SEQUENCE [LARGE SCALE GENOMIC DNA]</scope>
    <source>
        <strain evidence="5 6">KM45013</strain>
    </source>
</reference>
<dbReference type="SUPFAM" id="SSF64288">
    <property type="entry name" value="Chorismate lyase-like"/>
    <property type="match status" value="1"/>
</dbReference>
<evidence type="ECO:0000313" key="6">
    <source>
        <dbReference type="Proteomes" id="UP000194154"/>
    </source>
</evidence>
<dbReference type="EMBL" id="CP021059">
    <property type="protein sequence ID" value="ARQ06752.1"/>
    <property type="molecule type" value="Genomic_DNA"/>
</dbReference>
<keyword evidence="2" id="KW-0238">DNA-binding</keyword>
<dbReference type="RefSeq" id="WP_086042402.1">
    <property type="nucleotide sequence ID" value="NZ_CBCRZA010000005.1"/>
</dbReference>
<sequence>MSVNHEVVYTKDWILSKIYSGDFNSHKPIPSQYEISRQLDISRDAIELAFHELITEQIITEHFQEGYFVKEKPPFNYPVDELKSITSMIEEAGYAAGTLIISQDIEQPSLDDKNVLNIEDDRKITVIERIRTANEIPVVYCLDKVNMPYFEMDSSINSRSLFDALMDAGLAISYATTEIESIGYEPYISNALECAPEDSLLLFKQIHYNENDEPVLYSMNYFKSSQVKFKIRRTKKD</sequence>
<dbReference type="GO" id="GO:0003700">
    <property type="term" value="F:DNA-binding transcription factor activity"/>
    <property type="evidence" value="ECO:0007669"/>
    <property type="project" value="InterPro"/>
</dbReference>
<dbReference type="InterPro" id="IPR000524">
    <property type="entry name" value="Tscrpt_reg_HTH_GntR"/>
</dbReference>
<dbReference type="GO" id="GO:0003677">
    <property type="term" value="F:DNA binding"/>
    <property type="evidence" value="ECO:0007669"/>
    <property type="project" value="UniProtKB-KW"/>
</dbReference>
<dbReference type="InterPro" id="IPR050679">
    <property type="entry name" value="Bact_HTH_transcr_reg"/>
</dbReference>
<dbReference type="GO" id="GO:0045892">
    <property type="term" value="P:negative regulation of DNA-templated transcription"/>
    <property type="evidence" value="ECO:0007669"/>
    <property type="project" value="TreeGrafter"/>
</dbReference>
<dbReference type="Gene3D" id="3.40.1410.10">
    <property type="entry name" value="Chorismate lyase-like"/>
    <property type="match status" value="1"/>
</dbReference>
<protein>
    <submittedName>
        <fullName evidence="5">HTH-type transcriptional repressor YvoA</fullName>
    </submittedName>
</protein>
<organism evidence="5 6">
    <name type="scientific">Macrococcoides canis</name>
    <dbReference type="NCBI Taxonomy" id="1855823"/>
    <lineage>
        <taxon>Bacteria</taxon>
        <taxon>Bacillati</taxon>
        <taxon>Bacillota</taxon>
        <taxon>Bacilli</taxon>
        <taxon>Bacillales</taxon>
        <taxon>Staphylococcaceae</taxon>
        <taxon>Macrococcoides</taxon>
    </lineage>
</organism>
<gene>
    <name evidence="5" type="primary">yvoA</name>
    <name evidence="5" type="ORF">MCCS_11050</name>
</gene>
<dbReference type="Gene3D" id="1.10.10.10">
    <property type="entry name" value="Winged helix-like DNA-binding domain superfamily/Winged helix DNA-binding domain"/>
    <property type="match status" value="1"/>
</dbReference>
<dbReference type="PROSITE" id="PS50949">
    <property type="entry name" value="HTH_GNTR"/>
    <property type="match status" value="1"/>
</dbReference>
<evidence type="ECO:0000256" key="1">
    <source>
        <dbReference type="ARBA" id="ARBA00023015"/>
    </source>
</evidence>
<dbReference type="Pfam" id="PF07702">
    <property type="entry name" value="UTRA"/>
    <property type="match status" value="1"/>
</dbReference>